<feature type="active site" evidence="3">
    <location>
        <position position="252"/>
    </location>
</feature>
<protein>
    <recommendedName>
        <fullName evidence="5">Aldehyde dehydrogenase domain-containing protein</fullName>
    </recommendedName>
</protein>
<dbReference type="Pfam" id="PF00171">
    <property type="entry name" value="Aldedh"/>
    <property type="match status" value="1"/>
</dbReference>
<evidence type="ECO:0000313" key="6">
    <source>
        <dbReference type="EMBL" id="EXJ81956.1"/>
    </source>
</evidence>
<dbReference type="HOGENOM" id="CLU_005391_1_0_1"/>
<keyword evidence="7" id="KW-1185">Reference proteome</keyword>
<dbReference type="AlphaFoldDB" id="W9XYD2"/>
<evidence type="ECO:0000256" key="3">
    <source>
        <dbReference type="PROSITE-ProRule" id="PRU10007"/>
    </source>
</evidence>
<comment type="caution">
    <text evidence="6">The sequence shown here is derived from an EMBL/GenBank/DDBJ whole genome shotgun (WGS) entry which is preliminary data.</text>
</comment>
<dbReference type="RefSeq" id="XP_007727077.1">
    <property type="nucleotide sequence ID" value="XM_007728887.1"/>
</dbReference>
<evidence type="ECO:0000256" key="2">
    <source>
        <dbReference type="ARBA" id="ARBA00023002"/>
    </source>
</evidence>
<accession>W9XYD2</accession>
<dbReference type="eggNOG" id="KOG2451">
    <property type="taxonomic scope" value="Eukaryota"/>
</dbReference>
<proteinExistence type="inferred from homology"/>
<dbReference type="Gene3D" id="3.40.309.10">
    <property type="entry name" value="Aldehyde Dehydrogenase, Chain A, domain 2"/>
    <property type="match status" value="1"/>
</dbReference>
<evidence type="ECO:0000313" key="7">
    <source>
        <dbReference type="Proteomes" id="UP000019484"/>
    </source>
</evidence>
<dbReference type="InterPro" id="IPR050740">
    <property type="entry name" value="Aldehyde_DH_Superfamily"/>
</dbReference>
<sequence>MSGQFVVPLIINGEDVRSKETFPIVNPRTGETLWQAASATTDQANAAAAAGQAAFPAWSQMTYLARRDVLLKAADVMEEHLEELKRYDCEEMGAEMWWATFDTATAMAMIRDVAGRISSIEGTLTRTLEPGSMAMVMKIPYGVVFGITPWNAACLSAVRCIIYALAAGNTVVLKSSELSTRLHFLIGDCFRKAGCPPGVVNVIAHSREAGPAVIGALIEHPAIRKINFTGSTAVGKILAQQAAKAMKPILLELGGKAPMIVLEDADLKEAAHGAAFGANFNAGQNCMATERIIVIESVAKEFEEVLKATYAELYPDSYQPQPAVQLAGANKVKSLVDEALATGSEIMFGKKPEGGQVMHPIILKNTQNSKIHYDETFGPSVNFVVVPSVEAAIEAANDTVYGLTAAIWSKDLAKALKVATQIESGAVHINHITVHDDLTLPHGGVKESGMGRFGASWGINEFLTLKSITFKI</sequence>
<dbReference type="PROSITE" id="PS00687">
    <property type="entry name" value="ALDEHYDE_DEHYDR_GLU"/>
    <property type="match status" value="1"/>
</dbReference>
<dbReference type="EMBL" id="AMWN01000007">
    <property type="protein sequence ID" value="EXJ81956.1"/>
    <property type="molecule type" value="Genomic_DNA"/>
</dbReference>
<dbReference type="PANTHER" id="PTHR43353">
    <property type="entry name" value="SUCCINATE-SEMIALDEHYDE DEHYDROGENASE, MITOCHONDRIAL"/>
    <property type="match status" value="1"/>
</dbReference>
<feature type="domain" description="Aldehyde dehydrogenase" evidence="5">
    <location>
        <begin position="19"/>
        <end position="468"/>
    </location>
</feature>
<organism evidence="6 7">
    <name type="scientific">Capronia coronata CBS 617.96</name>
    <dbReference type="NCBI Taxonomy" id="1182541"/>
    <lineage>
        <taxon>Eukaryota</taxon>
        <taxon>Fungi</taxon>
        <taxon>Dikarya</taxon>
        <taxon>Ascomycota</taxon>
        <taxon>Pezizomycotina</taxon>
        <taxon>Eurotiomycetes</taxon>
        <taxon>Chaetothyriomycetidae</taxon>
        <taxon>Chaetothyriales</taxon>
        <taxon>Herpotrichiellaceae</taxon>
        <taxon>Capronia</taxon>
    </lineage>
</organism>
<dbReference type="PANTHER" id="PTHR43353:SF6">
    <property type="entry name" value="CYTOPLASMIC ALDEHYDE DEHYDROGENASE (EUROFUNG)"/>
    <property type="match status" value="1"/>
</dbReference>
<dbReference type="SUPFAM" id="SSF53720">
    <property type="entry name" value="ALDH-like"/>
    <property type="match status" value="1"/>
</dbReference>
<dbReference type="Gene3D" id="3.40.605.10">
    <property type="entry name" value="Aldehyde Dehydrogenase, Chain A, domain 1"/>
    <property type="match status" value="1"/>
</dbReference>
<evidence type="ECO:0000256" key="4">
    <source>
        <dbReference type="RuleBase" id="RU003345"/>
    </source>
</evidence>
<dbReference type="InterPro" id="IPR015590">
    <property type="entry name" value="Aldehyde_DH_dom"/>
</dbReference>
<reference evidence="6 7" key="1">
    <citation type="submission" date="2013-03" db="EMBL/GenBank/DDBJ databases">
        <title>The Genome Sequence of Capronia coronata CBS 617.96.</title>
        <authorList>
            <consortium name="The Broad Institute Genomics Platform"/>
            <person name="Cuomo C."/>
            <person name="de Hoog S."/>
            <person name="Gorbushina A."/>
            <person name="Walker B."/>
            <person name="Young S.K."/>
            <person name="Zeng Q."/>
            <person name="Gargeya S."/>
            <person name="Fitzgerald M."/>
            <person name="Haas B."/>
            <person name="Abouelleil A."/>
            <person name="Allen A.W."/>
            <person name="Alvarado L."/>
            <person name="Arachchi H.M."/>
            <person name="Berlin A.M."/>
            <person name="Chapman S.B."/>
            <person name="Gainer-Dewar J."/>
            <person name="Goldberg J."/>
            <person name="Griggs A."/>
            <person name="Gujja S."/>
            <person name="Hansen M."/>
            <person name="Howarth C."/>
            <person name="Imamovic A."/>
            <person name="Ireland A."/>
            <person name="Larimer J."/>
            <person name="McCowan C."/>
            <person name="Murphy C."/>
            <person name="Pearson M."/>
            <person name="Poon T.W."/>
            <person name="Priest M."/>
            <person name="Roberts A."/>
            <person name="Saif S."/>
            <person name="Shea T."/>
            <person name="Sisk P."/>
            <person name="Sykes S."/>
            <person name="Wortman J."/>
            <person name="Nusbaum C."/>
            <person name="Birren B."/>
        </authorList>
    </citation>
    <scope>NUCLEOTIDE SEQUENCE [LARGE SCALE GENOMIC DNA]</scope>
    <source>
        <strain evidence="6 7">CBS 617.96</strain>
    </source>
</reference>
<dbReference type="OrthoDB" id="310895at2759"/>
<comment type="similarity">
    <text evidence="1 4">Belongs to the aldehyde dehydrogenase family.</text>
</comment>
<dbReference type="Proteomes" id="UP000019484">
    <property type="component" value="Unassembled WGS sequence"/>
</dbReference>
<dbReference type="STRING" id="1182541.W9XYD2"/>
<dbReference type="InterPro" id="IPR029510">
    <property type="entry name" value="Ald_DH_CS_GLU"/>
</dbReference>
<dbReference type="GO" id="GO:0004777">
    <property type="term" value="F:succinate-semialdehyde dehydrogenase (NAD+) activity"/>
    <property type="evidence" value="ECO:0007669"/>
    <property type="project" value="TreeGrafter"/>
</dbReference>
<evidence type="ECO:0000256" key="1">
    <source>
        <dbReference type="ARBA" id="ARBA00009986"/>
    </source>
</evidence>
<dbReference type="InterPro" id="IPR016161">
    <property type="entry name" value="Ald_DH/histidinol_DH"/>
</dbReference>
<dbReference type="InterPro" id="IPR016162">
    <property type="entry name" value="Ald_DH_N"/>
</dbReference>
<gene>
    <name evidence="6" type="ORF">A1O1_08023</name>
</gene>
<dbReference type="InterPro" id="IPR016163">
    <property type="entry name" value="Ald_DH_C"/>
</dbReference>
<name>W9XYD2_9EURO</name>
<dbReference type="GO" id="GO:0009450">
    <property type="term" value="P:gamma-aminobutyric acid catabolic process"/>
    <property type="evidence" value="ECO:0007669"/>
    <property type="project" value="TreeGrafter"/>
</dbReference>
<dbReference type="GeneID" id="19162876"/>
<dbReference type="FunFam" id="3.40.605.10:FF:000007">
    <property type="entry name" value="NAD/NADP-dependent betaine aldehyde dehydrogenase"/>
    <property type="match status" value="1"/>
</dbReference>
<keyword evidence="2 4" id="KW-0560">Oxidoreductase</keyword>
<evidence type="ECO:0000259" key="5">
    <source>
        <dbReference type="Pfam" id="PF00171"/>
    </source>
</evidence>